<gene>
    <name evidence="1" type="ORF">EA473_12065</name>
</gene>
<dbReference type="RefSeq" id="WP_124195866.1">
    <property type="nucleotide sequence ID" value="NZ_REGA01000009.1"/>
</dbReference>
<dbReference type="OrthoDB" id="198318at2157"/>
<dbReference type="Pfam" id="PF23424">
    <property type="entry name" value="DUF7112"/>
    <property type="match status" value="1"/>
</dbReference>
<dbReference type="Proteomes" id="UP000282323">
    <property type="component" value="Unassembled WGS sequence"/>
</dbReference>
<sequence length="145" mass="15888">MTDRISSDHPSIRTVRATCTETAGGVRLDVPADDRDAFPIDDVVRIVADRETLFARIDRALTGDDLSVPGVYETPEAARDPGGQTDRLAEWTDEHEVRAGGSILIDVVEPDYLYGLREPGTTAYYDAVEPPNESLSAIAKRLEET</sequence>
<reference evidence="1 2" key="1">
    <citation type="submission" date="2018-10" db="EMBL/GenBank/DDBJ databases">
        <title>Natrarchaeobius chitinivorans gen. nov., sp. nov., and Natrarchaeobius haloalkaliphilus sp. nov., alkaliphilic, chitin-utilizing haloarchaea from hypersaline alkaline lakes.</title>
        <authorList>
            <person name="Sorokin D.Y."/>
            <person name="Elcheninov A.G."/>
            <person name="Kostrikina N.A."/>
            <person name="Bale N.J."/>
            <person name="Sinninghe Damste J.S."/>
            <person name="Khijniak T.V."/>
            <person name="Kublanov I.V."/>
            <person name="Toshchakov S.V."/>
        </authorList>
    </citation>
    <scope>NUCLEOTIDE SEQUENCE [LARGE SCALE GENOMIC DNA]</scope>
    <source>
        <strain evidence="1 2">AArcht4T</strain>
    </source>
</reference>
<name>A0A3N6MCY0_NATCH</name>
<dbReference type="AlphaFoldDB" id="A0A3N6MCY0"/>
<evidence type="ECO:0000313" key="1">
    <source>
        <dbReference type="EMBL" id="RQG94430.1"/>
    </source>
</evidence>
<protein>
    <submittedName>
        <fullName evidence="1">Uncharacterized protein</fullName>
    </submittedName>
</protein>
<organism evidence="1 2">
    <name type="scientific">Natrarchaeobius chitinivorans</name>
    <dbReference type="NCBI Taxonomy" id="1679083"/>
    <lineage>
        <taxon>Archaea</taxon>
        <taxon>Methanobacteriati</taxon>
        <taxon>Methanobacteriota</taxon>
        <taxon>Stenosarchaea group</taxon>
        <taxon>Halobacteria</taxon>
        <taxon>Halobacteriales</taxon>
        <taxon>Natrialbaceae</taxon>
        <taxon>Natrarchaeobius</taxon>
    </lineage>
</organism>
<evidence type="ECO:0000313" key="2">
    <source>
        <dbReference type="Proteomes" id="UP000282323"/>
    </source>
</evidence>
<dbReference type="EMBL" id="REGA01000009">
    <property type="protein sequence ID" value="RQG94430.1"/>
    <property type="molecule type" value="Genomic_DNA"/>
</dbReference>
<keyword evidence="2" id="KW-1185">Reference proteome</keyword>
<proteinExistence type="predicted"/>
<comment type="caution">
    <text evidence="1">The sequence shown here is derived from an EMBL/GenBank/DDBJ whole genome shotgun (WGS) entry which is preliminary data.</text>
</comment>
<accession>A0A3N6MCY0</accession>
<dbReference type="InterPro" id="IPR055536">
    <property type="entry name" value="DUF7112"/>
</dbReference>